<dbReference type="InterPro" id="IPR046357">
    <property type="entry name" value="PPIase_dom_sf"/>
</dbReference>
<organism evidence="6">
    <name type="scientific">Paraprevotella clara</name>
    <dbReference type="NCBI Taxonomy" id="454154"/>
    <lineage>
        <taxon>Bacteria</taxon>
        <taxon>Pseudomonadati</taxon>
        <taxon>Bacteroidota</taxon>
        <taxon>Bacteroidia</taxon>
        <taxon>Bacteroidales</taxon>
        <taxon>Prevotellaceae</taxon>
        <taxon>Paraprevotella</taxon>
    </lineage>
</organism>
<comment type="catalytic activity">
    <reaction evidence="1 3 4">
        <text>[protein]-peptidylproline (omega=180) = [protein]-peptidylproline (omega=0)</text>
        <dbReference type="Rhea" id="RHEA:16237"/>
        <dbReference type="Rhea" id="RHEA-COMP:10747"/>
        <dbReference type="Rhea" id="RHEA-COMP:10748"/>
        <dbReference type="ChEBI" id="CHEBI:83833"/>
        <dbReference type="ChEBI" id="CHEBI:83834"/>
        <dbReference type="EC" id="5.2.1.8"/>
    </reaction>
</comment>
<dbReference type="PROSITE" id="PS51257">
    <property type="entry name" value="PROKAR_LIPOPROTEIN"/>
    <property type="match status" value="1"/>
</dbReference>
<accession>A0A6N3DWC5</accession>
<dbReference type="AlphaFoldDB" id="A0A6N3DWC5"/>
<evidence type="ECO:0000313" key="6">
    <source>
        <dbReference type="EMBL" id="VYU30313.1"/>
    </source>
</evidence>
<dbReference type="Gene3D" id="3.10.50.40">
    <property type="match status" value="1"/>
</dbReference>
<evidence type="ECO:0000256" key="2">
    <source>
        <dbReference type="ARBA" id="ARBA00023110"/>
    </source>
</evidence>
<dbReference type="SUPFAM" id="SSF54534">
    <property type="entry name" value="FKBP-like"/>
    <property type="match status" value="1"/>
</dbReference>
<feature type="domain" description="PPIase FKBP-type" evidence="5">
    <location>
        <begin position="107"/>
        <end position="210"/>
    </location>
</feature>
<keyword evidence="2 3" id="KW-0697">Rotamase</keyword>
<dbReference type="PROSITE" id="PS50059">
    <property type="entry name" value="FKBP_PPIASE"/>
    <property type="match status" value="1"/>
</dbReference>
<evidence type="ECO:0000256" key="4">
    <source>
        <dbReference type="RuleBase" id="RU003915"/>
    </source>
</evidence>
<reference evidence="6" key="1">
    <citation type="submission" date="2019-11" db="EMBL/GenBank/DDBJ databases">
        <authorList>
            <person name="Feng L."/>
        </authorList>
    </citation>
    <scope>NUCLEOTIDE SEQUENCE</scope>
    <source>
        <strain evidence="6">PclaraLFYP37</strain>
    </source>
</reference>
<dbReference type="GO" id="GO:0003755">
    <property type="term" value="F:peptidyl-prolyl cis-trans isomerase activity"/>
    <property type="evidence" value="ECO:0007669"/>
    <property type="project" value="UniProtKB-UniRule"/>
</dbReference>
<dbReference type="EMBL" id="CACRUT010000015">
    <property type="protein sequence ID" value="VYU30313.1"/>
    <property type="molecule type" value="Genomic_DNA"/>
</dbReference>
<evidence type="ECO:0000256" key="3">
    <source>
        <dbReference type="PROSITE-ProRule" id="PRU00277"/>
    </source>
</evidence>
<gene>
    <name evidence="6" type="primary">mip</name>
    <name evidence="6" type="ORF">PCLFYP37_02455</name>
</gene>
<comment type="similarity">
    <text evidence="4">Belongs to the FKBP-type PPIase family.</text>
</comment>
<dbReference type="InterPro" id="IPR001179">
    <property type="entry name" value="PPIase_FKBP_dom"/>
</dbReference>
<keyword evidence="3 4" id="KW-0413">Isomerase</keyword>
<dbReference type="RefSeq" id="WP_412441982.1">
    <property type="nucleotide sequence ID" value="NZ_CACRUT010000015.1"/>
</dbReference>
<dbReference type="EC" id="5.2.1.8" evidence="4"/>
<dbReference type="Pfam" id="PF00254">
    <property type="entry name" value="FKBP_C"/>
    <property type="match status" value="1"/>
</dbReference>
<evidence type="ECO:0000259" key="5">
    <source>
        <dbReference type="PROSITE" id="PS50059"/>
    </source>
</evidence>
<sequence>MKKGLLYLAVVIFSVCTLGACKEEDDTYDAYANWPARNAEYFAQIAAEARDSIARAKGQYGERWEEHCNWRMFKSTTKSQNAAGALTDSICVYIEQRGAGTESPTWSDTVRVNYRGYLMPTQNMVNGEWVEERKVFSQSFMGELDNQIAVPAKMGVSSAVAGFATALQYMHKGDVWWVYIPSELAYGSQSAGSVLPYSTLTFYANLVEYYEAGEDVPDWK</sequence>
<name>A0A6N3DWC5_9BACT</name>
<evidence type="ECO:0000256" key="1">
    <source>
        <dbReference type="ARBA" id="ARBA00000971"/>
    </source>
</evidence>
<proteinExistence type="inferred from homology"/>
<protein>
    <recommendedName>
        <fullName evidence="4">Peptidyl-prolyl cis-trans isomerase</fullName>
        <ecNumber evidence="4">5.2.1.8</ecNumber>
    </recommendedName>
</protein>